<keyword evidence="10" id="KW-0675">Receptor</keyword>
<dbReference type="Gene3D" id="3.80.10.10">
    <property type="entry name" value="Ribonuclease Inhibitor"/>
    <property type="match status" value="3"/>
</dbReference>
<keyword evidence="11" id="KW-0325">Glycoprotein</keyword>
<comment type="subcellular location">
    <subcellularLocation>
        <location evidence="1">Cell membrane</location>
        <topology evidence="1">Single-pass type I membrane protein</topology>
    </subcellularLocation>
</comment>
<dbReference type="GO" id="GO:0005886">
    <property type="term" value="C:plasma membrane"/>
    <property type="evidence" value="ECO:0007669"/>
    <property type="project" value="UniProtKB-SubCell"/>
</dbReference>
<organism evidence="16 17">
    <name type="scientific">Rubroshorea leprosula</name>
    <dbReference type="NCBI Taxonomy" id="152421"/>
    <lineage>
        <taxon>Eukaryota</taxon>
        <taxon>Viridiplantae</taxon>
        <taxon>Streptophyta</taxon>
        <taxon>Embryophyta</taxon>
        <taxon>Tracheophyta</taxon>
        <taxon>Spermatophyta</taxon>
        <taxon>Magnoliopsida</taxon>
        <taxon>eudicotyledons</taxon>
        <taxon>Gunneridae</taxon>
        <taxon>Pentapetalae</taxon>
        <taxon>rosids</taxon>
        <taxon>malvids</taxon>
        <taxon>Malvales</taxon>
        <taxon>Dipterocarpaceae</taxon>
        <taxon>Rubroshorea</taxon>
    </lineage>
</organism>
<evidence type="ECO:0000256" key="11">
    <source>
        <dbReference type="ARBA" id="ARBA00023180"/>
    </source>
</evidence>
<accession>A0AAV5J1M4</accession>
<sequence length="827" mass="91217">MEISFQPYLILIAFSLWLHLNAGSVRSLCLEDQQSSLLKFKQTLIFDPALSSKLVSWDSSANCCSWPGVTFSGSGHVIGLDLSNESISSGIDSSSSLFDLHHLQSLNLALNRFNGTRIPSGLDKLANLRHLKLSYSEFNGQIPTEISGLTRLVFLDISVSRDPHSFYFYSHAELKLENPNLSMLVRNLTRLREFHLQGTNISAEGPERCRALSSLPRLRVLNLADCLLSGPIDSSLAKMKLLSVIQLSFNQLSAPVPEFVGNFLNLASLHLKGCDLHGKFPAKVFQLLTLQSLDISSNPLLQGFLPEFPENGSLQILVLESTNFSGMIPSSVGNLKMLSTLQLSSCNFSTSIPNSIGSLANLIHLDLSYNWFSGAIPSFSMLKNLVDLDLSHNNLSGPISSTHWANLSNLVNLQLYDNSLKGVIPSSLFSLPSFQRIDLSNNRFSGQIGDFPIVSSSQLVALDLSNNKLNGSIPSYFFKLQGLKQLILPSNSFNGTLELSIIQKLGNLSALVLSFNDLLVDDGFVTRDISNILQQTQFIDYSENQFNSVIPTDIGRIPKSLANCKMLEVLDVGNNGINDSFPCWLSTISSLRVLVLRSNKFYGSIECPDVVIVTNKGIKIELAKILTIFTSIDFSCNNFEGKIPGVIGEFRGLYFLNLSHNFLAGPIPSSLGNLQYLESLDLSTNNLSGEIPQQLGCLNFLEVLNLSLNQLKGRIPKANQLQTFSEDSFKDNKGLCGTPLMDCGANMQPQSEGKNSDNGAKIDWNLISAEVGFVFGLAIVILPLLFWKRWRIWALKAHRRRNQRSADENGAYCCLDIVVPEIRYANI</sequence>
<evidence type="ECO:0000259" key="14">
    <source>
        <dbReference type="Pfam" id="PF08263"/>
    </source>
</evidence>
<evidence type="ECO:0000256" key="5">
    <source>
        <dbReference type="ARBA" id="ARBA00022692"/>
    </source>
</evidence>
<reference evidence="16 17" key="1">
    <citation type="journal article" date="2021" name="Commun. Biol.">
        <title>The genome of Shorea leprosula (Dipterocarpaceae) highlights the ecological relevance of drought in aseasonal tropical rainforests.</title>
        <authorList>
            <person name="Ng K.K.S."/>
            <person name="Kobayashi M.J."/>
            <person name="Fawcett J.A."/>
            <person name="Hatakeyama M."/>
            <person name="Paape T."/>
            <person name="Ng C.H."/>
            <person name="Ang C.C."/>
            <person name="Tnah L.H."/>
            <person name="Lee C.T."/>
            <person name="Nishiyama T."/>
            <person name="Sese J."/>
            <person name="O'Brien M.J."/>
            <person name="Copetti D."/>
            <person name="Mohd Noor M.I."/>
            <person name="Ong R.C."/>
            <person name="Putra M."/>
            <person name="Sireger I.Z."/>
            <person name="Indrioko S."/>
            <person name="Kosugi Y."/>
            <person name="Izuno A."/>
            <person name="Isagi Y."/>
            <person name="Lee S.L."/>
            <person name="Shimizu K.K."/>
        </authorList>
    </citation>
    <scope>NUCLEOTIDE SEQUENCE [LARGE SCALE GENOMIC DNA]</scope>
    <source>
        <strain evidence="16">214</strain>
    </source>
</reference>
<dbReference type="InterPro" id="IPR013210">
    <property type="entry name" value="LRR_N_plant-typ"/>
</dbReference>
<keyword evidence="3" id="KW-1003">Cell membrane</keyword>
<keyword evidence="8 12" id="KW-1133">Transmembrane helix</keyword>
<keyword evidence="7" id="KW-0677">Repeat</keyword>
<feature type="domain" description="Disease resistance R13L4/SHOC-2-like LRR" evidence="15">
    <location>
        <begin position="314"/>
        <end position="514"/>
    </location>
</feature>
<proteinExistence type="inferred from homology"/>
<feature type="signal peptide" evidence="13">
    <location>
        <begin position="1"/>
        <end position="27"/>
    </location>
</feature>
<dbReference type="SUPFAM" id="SSF52058">
    <property type="entry name" value="L domain-like"/>
    <property type="match status" value="2"/>
</dbReference>
<evidence type="ECO:0000313" key="17">
    <source>
        <dbReference type="Proteomes" id="UP001054252"/>
    </source>
</evidence>
<evidence type="ECO:0000256" key="10">
    <source>
        <dbReference type="ARBA" id="ARBA00023170"/>
    </source>
</evidence>
<dbReference type="PRINTS" id="PR00019">
    <property type="entry name" value="LEURICHRPT"/>
</dbReference>
<dbReference type="EMBL" id="BPVZ01000024">
    <property type="protein sequence ID" value="GKV06079.1"/>
    <property type="molecule type" value="Genomic_DNA"/>
</dbReference>
<comment type="caution">
    <text evidence="16">The sequence shown here is derived from an EMBL/GenBank/DDBJ whole genome shotgun (WGS) entry which is preliminary data.</text>
</comment>
<dbReference type="InterPro" id="IPR032675">
    <property type="entry name" value="LRR_dom_sf"/>
</dbReference>
<evidence type="ECO:0000256" key="4">
    <source>
        <dbReference type="ARBA" id="ARBA00022614"/>
    </source>
</evidence>
<keyword evidence="6 13" id="KW-0732">Signal</keyword>
<dbReference type="InterPro" id="IPR003591">
    <property type="entry name" value="Leu-rich_rpt_typical-subtyp"/>
</dbReference>
<evidence type="ECO:0000313" key="16">
    <source>
        <dbReference type="EMBL" id="GKV06079.1"/>
    </source>
</evidence>
<dbReference type="FunFam" id="3.80.10.10:FF:000041">
    <property type="entry name" value="LRR receptor-like serine/threonine-protein kinase ERECTA"/>
    <property type="match status" value="1"/>
</dbReference>
<evidence type="ECO:0000259" key="15">
    <source>
        <dbReference type="Pfam" id="PF23598"/>
    </source>
</evidence>
<evidence type="ECO:0000256" key="8">
    <source>
        <dbReference type="ARBA" id="ARBA00022989"/>
    </source>
</evidence>
<dbReference type="FunFam" id="3.80.10.10:FF:000095">
    <property type="entry name" value="LRR receptor-like serine/threonine-protein kinase GSO1"/>
    <property type="match status" value="2"/>
</dbReference>
<evidence type="ECO:0000256" key="6">
    <source>
        <dbReference type="ARBA" id="ARBA00022729"/>
    </source>
</evidence>
<evidence type="ECO:0000256" key="3">
    <source>
        <dbReference type="ARBA" id="ARBA00022475"/>
    </source>
</evidence>
<protein>
    <recommendedName>
        <fullName evidence="18">Verticillium wilt resistance-like protein</fullName>
    </recommendedName>
</protein>
<dbReference type="Pfam" id="PF23598">
    <property type="entry name" value="LRR_14"/>
    <property type="match status" value="1"/>
</dbReference>
<dbReference type="Pfam" id="PF08263">
    <property type="entry name" value="LRRNT_2"/>
    <property type="match status" value="1"/>
</dbReference>
<evidence type="ECO:0008006" key="18">
    <source>
        <dbReference type="Google" id="ProtNLM"/>
    </source>
</evidence>
<evidence type="ECO:0000256" key="1">
    <source>
        <dbReference type="ARBA" id="ARBA00004251"/>
    </source>
</evidence>
<dbReference type="SMART" id="SM00369">
    <property type="entry name" value="LRR_TYP"/>
    <property type="match status" value="6"/>
</dbReference>
<dbReference type="InterPro" id="IPR001611">
    <property type="entry name" value="Leu-rich_rpt"/>
</dbReference>
<keyword evidence="4" id="KW-0433">Leucine-rich repeat</keyword>
<comment type="similarity">
    <text evidence="2">Belongs to the RLP family.</text>
</comment>
<gene>
    <name evidence="16" type="ORF">SLEP1_g18010</name>
</gene>
<evidence type="ECO:0000256" key="9">
    <source>
        <dbReference type="ARBA" id="ARBA00023136"/>
    </source>
</evidence>
<keyword evidence="5 12" id="KW-0812">Transmembrane</keyword>
<dbReference type="PANTHER" id="PTHR48052:SF85">
    <property type="entry name" value="LEUCINE-RICH REPEAT-CONTAINING N-TERMINAL PLANT-TYPE DOMAIN-CONTAINING PROTEIN"/>
    <property type="match status" value="1"/>
</dbReference>
<evidence type="ECO:0000256" key="2">
    <source>
        <dbReference type="ARBA" id="ARBA00009592"/>
    </source>
</evidence>
<evidence type="ECO:0000256" key="7">
    <source>
        <dbReference type="ARBA" id="ARBA00022737"/>
    </source>
</evidence>
<dbReference type="Proteomes" id="UP001054252">
    <property type="component" value="Unassembled WGS sequence"/>
</dbReference>
<dbReference type="InterPro" id="IPR055414">
    <property type="entry name" value="LRR_R13L4/SHOC2-like"/>
</dbReference>
<dbReference type="Pfam" id="PF00560">
    <property type="entry name" value="LRR_1"/>
    <property type="match status" value="4"/>
</dbReference>
<keyword evidence="17" id="KW-1185">Reference proteome</keyword>
<evidence type="ECO:0000256" key="13">
    <source>
        <dbReference type="SAM" id="SignalP"/>
    </source>
</evidence>
<name>A0AAV5J1M4_9ROSI</name>
<dbReference type="AlphaFoldDB" id="A0AAV5J1M4"/>
<evidence type="ECO:0000256" key="12">
    <source>
        <dbReference type="SAM" id="Phobius"/>
    </source>
</evidence>
<dbReference type="PANTHER" id="PTHR48052">
    <property type="entry name" value="UNNAMED PRODUCT"/>
    <property type="match status" value="1"/>
</dbReference>
<feature type="chain" id="PRO_5043618817" description="Verticillium wilt resistance-like protein" evidence="13">
    <location>
        <begin position="28"/>
        <end position="827"/>
    </location>
</feature>
<feature type="domain" description="Leucine-rich repeat-containing N-terminal plant-type" evidence="14">
    <location>
        <begin position="31"/>
        <end position="70"/>
    </location>
</feature>
<dbReference type="SUPFAM" id="SSF52047">
    <property type="entry name" value="RNI-like"/>
    <property type="match status" value="1"/>
</dbReference>
<keyword evidence="9 12" id="KW-0472">Membrane</keyword>
<feature type="transmembrane region" description="Helical" evidence="12">
    <location>
        <begin position="764"/>
        <end position="787"/>
    </location>
</feature>